<protein>
    <recommendedName>
        <fullName evidence="3">Protein kinase domain-containing protein</fullName>
    </recommendedName>
</protein>
<gene>
    <name evidence="1" type="ORF">UV48_C0031G0005</name>
</gene>
<name>A0A0G1DV76_9BACT</name>
<dbReference type="EMBL" id="LCEQ01000031">
    <property type="protein sequence ID" value="KKS74681.1"/>
    <property type="molecule type" value="Genomic_DNA"/>
</dbReference>
<reference evidence="1 2" key="1">
    <citation type="journal article" date="2015" name="Nature">
        <title>rRNA introns, odd ribosomes, and small enigmatic genomes across a large radiation of phyla.</title>
        <authorList>
            <person name="Brown C.T."/>
            <person name="Hug L.A."/>
            <person name="Thomas B.C."/>
            <person name="Sharon I."/>
            <person name="Castelle C.J."/>
            <person name="Singh A."/>
            <person name="Wilkins M.J."/>
            <person name="Williams K.H."/>
            <person name="Banfield J.F."/>
        </authorList>
    </citation>
    <scope>NUCLEOTIDE SEQUENCE [LARGE SCALE GENOMIC DNA]</scope>
</reference>
<comment type="caution">
    <text evidence="1">The sequence shown here is derived from an EMBL/GenBank/DDBJ whole genome shotgun (WGS) entry which is preliminary data.</text>
</comment>
<sequence>MINKFENLKEIPMGIPEKAETIIVEGRQPKHSGVDMRVKVMDHHFRSALLGRVIFQDNKGRMYRDVDIKGIGPIHMTWLNVRKLEPQSARHLKRGQTPYGFTDWKFAETDREMSEFFLEKGLRTSRVLAVVRLNEIIDEDGDKISINKAKERGYIKTTTEPVLEVRAFGTKARITDANETALTDAKKMIAQEFGRPELEKDNSEYLNWFSETLAKQLAIIHNNGYWHGYLTEHNITLDCRIVDFDSVEKLPPDKSKLQKNIVTDLYDAANSFISLISNLEYVDEDVKGALFSSFIRNYFENCDEKIGNNKIELIELFYKYIEEMEQKYDH</sequence>
<dbReference type="AlphaFoldDB" id="A0A0G1DV76"/>
<evidence type="ECO:0000313" key="2">
    <source>
        <dbReference type="Proteomes" id="UP000034563"/>
    </source>
</evidence>
<evidence type="ECO:0000313" key="1">
    <source>
        <dbReference type="EMBL" id="KKS74681.1"/>
    </source>
</evidence>
<evidence type="ECO:0008006" key="3">
    <source>
        <dbReference type="Google" id="ProtNLM"/>
    </source>
</evidence>
<dbReference type="Proteomes" id="UP000034563">
    <property type="component" value="Unassembled WGS sequence"/>
</dbReference>
<proteinExistence type="predicted"/>
<accession>A0A0G1DV76</accession>
<organism evidence="1 2">
    <name type="scientific">Candidatus Azambacteria bacterium GW2011_GWA2_42_9</name>
    <dbReference type="NCBI Taxonomy" id="1618613"/>
    <lineage>
        <taxon>Bacteria</taxon>
        <taxon>Candidatus Azamiibacteriota</taxon>
    </lineage>
</organism>